<reference evidence="3 4" key="1">
    <citation type="submission" date="2013-03" db="EMBL/GenBank/DDBJ databases">
        <authorList>
            <person name="Linke B."/>
        </authorList>
    </citation>
    <scope>NUCLEOTIDE SEQUENCE [LARGE SCALE GENOMIC DNA]</scope>
    <source>
        <strain evidence="3 4">B13</strain>
    </source>
</reference>
<keyword evidence="2" id="KW-0413">Isomerase</keyword>
<dbReference type="GO" id="GO:0016853">
    <property type="term" value="F:isomerase activity"/>
    <property type="evidence" value="ECO:0007669"/>
    <property type="project" value="UniProtKB-KW"/>
</dbReference>
<dbReference type="PATRIC" id="fig|1301098.3.peg.4859"/>
<dbReference type="AlphaFoldDB" id="A0A024HNU5"/>
<dbReference type="GO" id="GO:0019629">
    <property type="term" value="P:propionate catabolic process, 2-methylcitrate cycle"/>
    <property type="evidence" value="ECO:0007669"/>
    <property type="project" value="InterPro"/>
</dbReference>
<accession>A0A024HNU5</accession>
<dbReference type="eggNOG" id="COG2828">
    <property type="taxonomic scope" value="Bacteria"/>
</dbReference>
<dbReference type="Proteomes" id="UP000025241">
    <property type="component" value="Chromosome I"/>
</dbReference>
<dbReference type="PANTHER" id="PTHR43709">
    <property type="entry name" value="ACONITATE ISOMERASE-RELATED"/>
    <property type="match status" value="1"/>
</dbReference>
<dbReference type="FunFam" id="3.10.310.10:FF:000018">
    <property type="entry name" value="2-methylaconitate cis-trans isomerase"/>
    <property type="match status" value="1"/>
</dbReference>
<gene>
    <name evidence="3" type="ORF">PKB_4872</name>
</gene>
<evidence type="ECO:0000256" key="2">
    <source>
        <dbReference type="ARBA" id="ARBA00023235"/>
    </source>
</evidence>
<evidence type="ECO:0000256" key="1">
    <source>
        <dbReference type="ARBA" id="ARBA00007673"/>
    </source>
</evidence>
<name>A0A024HNU5_PSEKB</name>
<organism evidence="3 4">
    <name type="scientific">Pseudomonas knackmussii (strain DSM 6978 / CCUG 54928 / LMG 23759 / B13)</name>
    <dbReference type="NCBI Taxonomy" id="1301098"/>
    <lineage>
        <taxon>Bacteria</taxon>
        <taxon>Pseudomonadati</taxon>
        <taxon>Pseudomonadota</taxon>
        <taxon>Gammaproteobacteria</taxon>
        <taxon>Pseudomonadales</taxon>
        <taxon>Pseudomonadaceae</taxon>
        <taxon>Pseudomonas</taxon>
    </lineage>
</organism>
<comment type="similarity">
    <text evidence="1">Belongs to the PrpF family.</text>
</comment>
<dbReference type="KEGG" id="pkc:PKB_4872"/>
<dbReference type="Gene3D" id="3.10.310.10">
    <property type="entry name" value="Diaminopimelate Epimerase, Chain A, domain 1"/>
    <property type="match status" value="2"/>
</dbReference>
<dbReference type="HOGENOM" id="CLU_026443_2_0_6"/>
<dbReference type="RefSeq" id="WP_043255144.1">
    <property type="nucleotide sequence ID" value="NZ_HG322950.1"/>
</dbReference>
<keyword evidence="4" id="KW-1185">Reference proteome</keyword>
<evidence type="ECO:0008006" key="5">
    <source>
        <dbReference type="Google" id="ProtNLM"/>
    </source>
</evidence>
<evidence type="ECO:0000313" key="3">
    <source>
        <dbReference type="EMBL" id="CDF86192.1"/>
    </source>
</evidence>
<sequence length="395" mass="41901">MPHVPQVKIPATYIRGGTSKGVFFRLQDLPERCQVPGAARDKLFMRVIGSPDPYSAHIDGMGGATSSTSKCVILSKSSQPEHDVDYLYGQISIDKAFVDWSGNCGNLSTAAGSFAIHAGLVDPSRIPDNGTCVVRIWQANIQKTIIAHVPVTNGQVQETGDFELDGVTFPAAEIVLEFLDPSDDGEEGGSMFPTGNLVDDLEVPGVGTFKATMISAGIPTVFVNAEDIGYKGTELREAINGDPEQLARFEKIRVAGALRMGLIKTPEEAATRQHTPKIAFVSPPKDYLTSSGKEVKAGDVDLLVRALSMGKLHHAMMGTAAVAIGTAAAVPGTLVNIAAGGGERTAVRFGHPSGTLRVGAEARQVDGEWTVTKAIMSRSSRILMEGWVRVPGDSF</sequence>
<dbReference type="PANTHER" id="PTHR43709:SF2">
    <property type="entry name" value="DUF453 DOMAIN PROTEIN (AFU_ORTHOLOGUE AFUA_6G00360)"/>
    <property type="match status" value="1"/>
</dbReference>
<evidence type="ECO:0000313" key="4">
    <source>
        <dbReference type="Proteomes" id="UP000025241"/>
    </source>
</evidence>
<dbReference type="OrthoDB" id="9779763at2"/>
<dbReference type="InterPro" id="IPR007400">
    <property type="entry name" value="PrpF-like"/>
</dbReference>
<dbReference type="STRING" id="1301098.PKB_4872"/>
<reference evidence="3 4" key="2">
    <citation type="submission" date="2014-05" db="EMBL/GenBank/DDBJ databases">
        <title>Genome sequence of the 3-chlorobenzoate degrading bacterium Pseudomonas knackmussii B13 shows multiple evidence for horizontal gene transfer.</title>
        <authorList>
            <person name="Miyazaki R."/>
            <person name="Bertelli C."/>
            <person name="Falquet L."/>
            <person name="Robinson-Rechavi M."/>
            <person name="Gharib W."/>
            <person name="Roy S."/>
            <person name="Van der Meer J.R."/>
        </authorList>
    </citation>
    <scope>NUCLEOTIDE SEQUENCE [LARGE SCALE GENOMIC DNA]</scope>
    <source>
        <strain evidence="3 4">B13</strain>
    </source>
</reference>
<dbReference type="EMBL" id="HG322950">
    <property type="protein sequence ID" value="CDF86192.1"/>
    <property type="molecule type" value="Genomic_DNA"/>
</dbReference>
<dbReference type="NCBIfam" id="TIGR02334">
    <property type="entry name" value="prpF"/>
    <property type="match status" value="1"/>
</dbReference>
<proteinExistence type="inferred from homology"/>
<dbReference type="Pfam" id="PF04303">
    <property type="entry name" value="PrpF"/>
    <property type="match status" value="1"/>
</dbReference>
<dbReference type="InterPro" id="IPR012709">
    <property type="entry name" value="PrpF"/>
</dbReference>
<protein>
    <recommendedName>
        <fullName evidence="5">3-methylitaconate isomerase</fullName>
    </recommendedName>
</protein>
<dbReference type="SUPFAM" id="SSF54506">
    <property type="entry name" value="Diaminopimelate epimerase-like"/>
    <property type="match status" value="2"/>
</dbReference>